<feature type="transmembrane region" description="Helical" evidence="1">
    <location>
        <begin position="182"/>
        <end position="205"/>
    </location>
</feature>
<dbReference type="PATRIC" id="fig|1134806.3.peg.1585"/>
<comment type="caution">
    <text evidence="2">The sequence shown here is derived from an EMBL/GenBank/DDBJ whole genome shotgun (WGS) entry which is preliminary data.</text>
</comment>
<reference evidence="2 3" key="1">
    <citation type="submission" date="2012-04" db="EMBL/GenBank/DDBJ databases">
        <authorList>
            <person name="Weinstock G."/>
            <person name="Sodergren E."/>
            <person name="Lobos E.A."/>
            <person name="Fulton L."/>
            <person name="Fulton R."/>
            <person name="Courtney L."/>
            <person name="Fronick C."/>
            <person name="O'Laughlin M."/>
            <person name="Godfrey J."/>
            <person name="Wilson R.M."/>
            <person name="Miner T."/>
            <person name="Farmer C."/>
            <person name="Delehaunty K."/>
            <person name="Cordes M."/>
            <person name="Minx P."/>
            <person name="Tomlinson C."/>
            <person name="Chen J."/>
            <person name="Wollam A."/>
            <person name="Pepin K.H."/>
            <person name="Bhonagiri V."/>
            <person name="Zhang X."/>
            <person name="Suruliraj S."/>
            <person name="Warren W."/>
            <person name="Mitreva M."/>
            <person name="Mardis E.R."/>
            <person name="Wilson R.K."/>
        </authorList>
    </citation>
    <scope>NUCLEOTIDE SEQUENCE [LARGE SCALE GENOMIC DNA]</scope>
    <source>
        <strain evidence="2 3">505</strain>
    </source>
</reference>
<keyword evidence="1" id="KW-0472">Membrane</keyword>
<evidence type="ECO:0000313" key="2">
    <source>
        <dbReference type="EMBL" id="EJY45199.1"/>
    </source>
</evidence>
<protein>
    <recommendedName>
        <fullName evidence="4">Peptidase, M50 family</fullName>
    </recommendedName>
</protein>
<name>J6YWZ6_ENTFC</name>
<dbReference type="Proteomes" id="UP000006403">
    <property type="component" value="Unassembled WGS sequence"/>
</dbReference>
<evidence type="ECO:0008006" key="4">
    <source>
        <dbReference type="Google" id="ProtNLM"/>
    </source>
</evidence>
<feature type="transmembrane region" description="Helical" evidence="1">
    <location>
        <begin position="84"/>
        <end position="109"/>
    </location>
</feature>
<dbReference type="RefSeq" id="WP_002400571.1">
    <property type="nucleotide sequence ID" value="NZ_JH813168.1"/>
</dbReference>
<sequence length="288" mass="32789">MIILSDFLTLAPYKKRKLKNGEWIIVSRSGNPLVIDRNTLNLLKKGKVNNDLLDSLFITMLNDGGFLEGTSGNIKIPVEPHSALFRFFSIFVLLAGFISFFMVILFLYLNGLPFKSSIIFLIENPLIGLAQLIVFTTLTTGLHEIMHLIFSNRLFSKEKELNLCFKKAVATISMTHVWTWSLLGRMAAILSGICLDLCILLLLLFFPMIGVNFEVILLFQGVLITRIAWQFRVYSTTDIRLTLNMIRDDPFLFDNKTCHSKLILALGMGADIFILLVWLIPTINYFRT</sequence>
<feature type="transmembrane region" description="Helical" evidence="1">
    <location>
        <begin position="211"/>
        <end position="229"/>
    </location>
</feature>
<gene>
    <name evidence="2" type="ORF">HMPREF1348_01666</name>
</gene>
<keyword evidence="1" id="KW-1133">Transmembrane helix</keyword>
<feature type="transmembrane region" description="Helical" evidence="1">
    <location>
        <begin position="262"/>
        <end position="280"/>
    </location>
</feature>
<evidence type="ECO:0000256" key="1">
    <source>
        <dbReference type="SAM" id="Phobius"/>
    </source>
</evidence>
<organism evidence="2 3">
    <name type="scientific">Enterococcus faecium 505</name>
    <dbReference type="NCBI Taxonomy" id="1134806"/>
    <lineage>
        <taxon>Bacteria</taxon>
        <taxon>Bacillati</taxon>
        <taxon>Bacillota</taxon>
        <taxon>Bacilli</taxon>
        <taxon>Lactobacillales</taxon>
        <taxon>Enterococcaceae</taxon>
        <taxon>Enterococcus</taxon>
    </lineage>
</organism>
<dbReference type="HOGENOM" id="CLU_965550_0_0_9"/>
<evidence type="ECO:0000313" key="3">
    <source>
        <dbReference type="Proteomes" id="UP000006403"/>
    </source>
</evidence>
<dbReference type="EMBL" id="AMBL01000053">
    <property type="protein sequence ID" value="EJY45199.1"/>
    <property type="molecule type" value="Genomic_DNA"/>
</dbReference>
<dbReference type="AlphaFoldDB" id="J6YWZ6"/>
<keyword evidence="1" id="KW-0812">Transmembrane</keyword>
<proteinExistence type="predicted"/>
<accession>J6YWZ6</accession>